<reference evidence="1" key="2">
    <citation type="submission" date="2020-09" db="EMBL/GenBank/DDBJ databases">
        <title>Reference genome assembly for Australian Ascochyta lentis isolate Al4.</title>
        <authorList>
            <person name="Lee R.C."/>
            <person name="Farfan-Caceres L.M."/>
            <person name="Debler J.W."/>
            <person name="Williams A.H."/>
            <person name="Henares B.M."/>
        </authorList>
    </citation>
    <scope>NUCLEOTIDE SEQUENCE</scope>
    <source>
        <strain evidence="1">Al4</strain>
    </source>
</reference>
<dbReference type="OrthoDB" id="5326346at2759"/>
<dbReference type="Proteomes" id="UP000651452">
    <property type="component" value="Unassembled WGS sequence"/>
</dbReference>
<reference evidence="1" key="1">
    <citation type="submission" date="2018-12" db="EMBL/GenBank/DDBJ databases">
        <authorList>
            <person name="Syme R.A."/>
            <person name="Farfan-Caceres L."/>
            <person name="Lichtenzveig J."/>
        </authorList>
    </citation>
    <scope>NUCLEOTIDE SEQUENCE</scope>
    <source>
        <strain evidence="1">Al4</strain>
    </source>
</reference>
<keyword evidence="2" id="KW-1185">Reference proteome</keyword>
<sequence length="387" mass="43094">MAPIVHVIDPDYDTVLILKNASTKFASWPSEDEPSIAAPTTPFNTYQKKRKALKAYKAELTAVPSRTTDATTSVSSTAPEEKEVHYHVSSRHLQLASPWFKRAMTKDGWAESKLINGHHQVLAHDWDEQAFRTLLNMLHLRNKQVPRTVSLEMLAKTAVLVDYYECGEAIELFTATWIGYVQETEIPSTYCRDLILWIWVAWVFDLSQQFEDATAAVIKESNEAMETLELPIPNSVSSEVDLRRYQALESVIGGLHGLLDQYRSNSYVCKHNSTLSFQCGSFLLGALTKELGGWSLLSPRPEIPFQELVFSDICAKVENARSPHWCCTYSRGYGVHDGQHACNLTQNVKEIVSKAKSGVVGLSLSNMRSSGSDVGAQSASQLGLCFA</sequence>
<evidence type="ECO:0000313" key="1">
    <source>
        <dbReference type="EMBL" id="KAF9693479.1"/>
    </source>
</evidence>
<dbReference type="AlphaFoldDB" id="A0A8H7IYH8"/>
<protein>
    <recommendedName>
        <fullName evidence="3">BTB domain-containing protein</fullName>
    </recommendedName>
</protein>
<accession>A0A8H7IYH8</accession>
<comment type="caution">
    <text evidence="1">The sequence shown here is derived from an EMBL/GenBank/DDBJ whole genome shotgun (WGS) entry which is preliminary data.</text>
</comment>
<evidence type="ECO:0008006" key="3">
    <source>
        <dbReference type="Google" id="ProtNLM"/>
    </source>
</evidence>
<gene>
    <name evidence="1" type="ORF">EKO04_008405</name>
</gene>
<evidence type="ECO:0000313" key="2">
    <source>
        <dbReference type="Proteomes" id="UP000651452"/>
    </source>
</evidence>
<name>A0A8H7IYH8_9PLEO</name>
<proteinExistence type="predicted"/>
<organism evidence="1 2">
    <name type="scientific">Ascochyta lentis</name>
    <dbReference type="NCBI Taxonomy" id="205686"/>
    <lineage>
        <taxon>Eukaryota</taxon>
        <taxon>Fungi</taxon>
        <taxon>Dikarya</taxon>
        <taxon>Ascomycota</taxon>
        <taxon>Pezizomycotina</taxon>
        <taxon>Dothideomycetes</taxon>
        <taxon>Pleosporomycetidae</taxon>
        <taxon>Pleosporales</taxon>
        <taxon>Pleosporineae</taxon>
        <taxon>Didymellaceae</taxon>
        <taxon>Ascochyta</taxon>
    </lineage>
</organism>
<dbReference type="EMBL" id="RZGK01000015">
    <property type="protein sequence ID" value="KAF9693479.1"/>
    <property type="molecule type" value="Genomic_DNA"/>
</dbReference>